<evidence type="ECO:0000256" key="1">
    <source>
        <dbReference type="ARBA" id="ARBA00008814"/>
    </source>
</evidence>
<accession>A0A1H7BK62</accession>
<dbReference type="STRING" id="84035.SAMN05660742_116100"/>
<keyword evidence="4" id="KW-1185">Reference proteome</keyword>
<name>A0A1H7BK62_9FIRM</name>
<dbReference type="InterPro" id="IPR050902">
    <property type="entry name" value="ABC_Transporter_SBP"/>
</dbReference>
<evidence type="ECO:0000313" key="4">
    <source>
        <dbReference type="Proteomes" id="UP000199662"/>
    </source>
</evidence>
<evidence type="ECO:0000259" key="2">
    <source>
        <dbReference type="PROSITE" id="PS50983"/>
    </source>
</evidence>
<dbReference type="PROSITE" id="PS51257">
    <property type="entry name" value="PROKAR_LIPOPROTEIN"/>
    <property type="match status" value="1"/>
</dbReference>
<organism evidence="3 4">
    <name type="scientific">Propionispira arboris</name>
    <dbReference type="NCBI Taxonomy" id="84035"/>
    <lineage>
        <taxon>Bacteria</taxon>
        <taxon>Bacillati</taxon>
        <taxon>Bacillota</taxon>
        <taxon>Negativicutes</taxon>
        <taxon>Selenomonadales</taxon>
        <taxon>Selenomonadaceae</taxon>
        <taxon>Propionispira</taxon>
    </lineage>
</organism>
<dbReference type="SUPFAM" id="SSF53807">
    <property type="entry name" value="Helical backbone' metal receptor"/>
    <property type="match status" value="1"/>
</dbReference>
<dbReference type="PANTHER" id="PTHR30535:SF7">
    <property type="entry name" value="IRON(III) DICITRATE-BINDING PROTEIN"/>
    <property type="match status" value="1"/>
</dbReference>
<comment type="similarity">
    <text evidence="1">Belongs to the bacterial solute-binding protein 8 family.</text>
</comment>
<reference evidence="3 4" key="1">
    <citation type="submission" date="2016-10" db="EMBL/GenBank/DDBJ databases">
        <authorList>
            <person name="de Groot N.N."/>
        </authorList>
    </citation>
    <scope>NUCLEOTIDE SEQUENCE [LARGE SCALE GENOMIC DNA]</scope>
    <source>
        <strain evidence="3 4">DSM 2179</strain>
    </source>
</reference>
<evidence type="ECO:0000313" key="3">
    <source>
        <dbReference type="EMBL" id="SEJ77304.1"/>
    </source>
</evidence>
<gene>
    <name evidence="3" type="ORF">SAMN05660742_116100</name>
</gene>
<dbReference type="Gene3D" id="3.40.50.1980">
    <property type="entry name" value="Nitrogenase molybdenum iron protein domain"/>
    <property type="match status" value="2"/>
</dbReference>
<proteinExistence type="inferred from homology"/>
<dbReference type="PANTHER" id="PTHR30535">
    <property type="entry name" value="VITAMIN B12-BINDING PROTEIN"/>
    <property type="match status" value="1"/>
</dbReference>
<dbReference type="EMBL" id="FNZK01000016">
    <property type="protein sequence ID" value="SEJ77304.1"/>
    <property type="molecule type" value="Genomic_DNA"/>
</dbReference>
<dbReference type="PROSITE" id="PS50983">
    <property type="entry name" value="FE_B12_PBP"/>
    <property type="match status" value="1"/>
</dbReference>
<dbReference type="InterPro" id="IPR002491">
    <property type="entry name" value="ABC_transptr_periplasmic_BD"/>
</dbReference>
<feature type="domain" description="Fe/B12 periplasmic-binding" evidence="2">
    <location>
        <begin position="65"/>
        <end position="338"/>
    </location>
</feature>
<dbReference type="Proteomes" id="UP000199662">
    <property type="component" value="Unassembled WGS sequence"/>
</dbReference>
<dbReference type="AlphaFoldDB" id="A0A1H7BK62"/>
<dbReference type="RefSeq" id="WP_091833450.1">
    <property type="nucleotide sequence ID" value="NZ_FNZK01000016.1"/>
</dbReference>
<sequence length="342" mass="38406">MGWSRQIKVSVFFIGFGFLFLTGCASSIEMEAIDPVVENGFPVKIENYDALQRSSVYTYLSAPKRVLITYPGATELLLELEMDAHIIGTVEPYGAAPRAMANAYAKLPLLEAVYIPSQEEIYDMQPDLIIGWAHNFTDNEMGDVQNWHEHKIGTYIVPGTLPNQQPTVENSVYPFMDDMGIIFGIQEKAMLLIAQSKARIQVVKDKLGQMASPKKILILQSHGNGTYSLYGENYLINDLVQKAEAENLVQEQISFVGPERILAYDPDYIIYVSSSMETGKDLTDAEAIHELQNKIELRSLRAIQNRNIINIPFNDANNCNSRAVYVVEKIAHELYPNKFSGN</sequence>
<protein>
    <submittedName>
        <fullName evidence="3">Iron complex transport system substrate-binding protein</fullName>
    </submittedName>
</protein>
<dbReference type="Pfam" id="PF01497">
    <property type="entry name" value="Peripla_BP_2"/>
    <property type="match status" value="1"/>
</dbReference>